<proteinExistence type="predicted"/>
<dbReference type="PANTHER" id="PTHR47102:SF2">
    <property type="entry name" value="PROTEIN BNI1"/>
    <property type="match status" value="1"/>
</dbReference>
<dbReference type="OrthoDB" id="17798at2759"/>
<feature type="region of interest" description="Disordered" evidence="1">
    <location>
        <begin position="1367"/>
        <end position="1410"/>
    </location>
</feature>
<accession>A0A8S1R5D2</accession>
<dbReference type="EMBL" id="CAJJDN010000141">
    <property type="protein sequence ID" value="CAD8122849.1"/>
    <property type="molecule type" value="Genomic_DNA"/>
</dbReference>
<dbReference type="PANTHER" id="PTHR47102">
    <property type="entry name" value="PROTEIN BNI1"/>
    <property type="match status" value="1"/>
</dbReference>
<comment type="caution">
    <text evidence="2">The sequence shown here is derived from an EMBL/GenBank/DDBJ whole genome shotgun (WGS) entry which is preliminary data.</text>
</comment>
<evidence type="ECO:0000256" key="1">
    <source>
        <dbReference type="SAM" id="MobiDB-lite"/>
    </source>
</evidence>
<feature type="region of interest" description="Disordered" evidence="1">
    <location>
        <begin position="1433"/>
        <end position="1453"/>
    </location>
</feature>
<gene>
    <name evidence="2" type="ORF">PSON_ATCC_30995.1.T1410012</name>
</gene>
<dbReference type="InterPro" id="IPR051661">
    <property type="entry name" value="Actin_filament_regulator"/>
</dbReference>
<name>A0A8S1R5D2_9CILI</name>
<organism evidence="2 3">
    <name type="scientific">Paramecium sonneborni</name>
    <dbReference type="NCBI Taxonomy" id="65129"/>
    <lineage>
        <taxon>Eukaryota</taxon>
        <taxon>Sar</taxon>
        <taxon>Alveolata</taxon>
        <taxon>Ciliophora</taxon>
        <taxon>Intramacronucleata</taxon>
        <taxon>Oligohymenophorea</taxon>
        <taxon>Peniculida</taxon>
        <taxon>Parameciidae</taxon>
        <taxon>Paramecium</taxon>
    </lineage>
</organism>
<keyword evidence="3" id="KW-1185">Reference proteome</keyword>
<evidence type="ECO:0000313" key="3">
    <source>
        <dbReference type="Proteomes" id="UP000692954"/>
    </source>
</evidence>
<feature type="compositionally biased region" description="Pro residues" evidence="1">
    <location>
        <begin position="1370"/>
        <end position="1381"/>
    </location>
</feature>
<feature type="compositionally biased region" description="Pro residues" evidence="1">
    <location>
        <begin position="1392"/>
        <end position="1406"/>
    </location>
</feature>
<dbReference type="Proteomes" id="UP000692954">
    <property type="component" value="Unassembled WGS sequence"/>
</dbReference>
<protein>
    <submittedName>
        <fullName evidence="2">Uncharacterized protein</fullName>
    </submittedName>
</protein>
<feature type="compositionally biased region" description="Basic residues" evidence="1">
    <location>
        <begin position="1433"/>
        <end position="1448"/>
    </location>
</feature>
<sequence>MSSNDIEFLEKFQLQSKDQALSTLVKGSQEQIYYTLLKSLNEQKSRLTEDQGKLLKYLKLENLRNIEFRSLILEFESLLQECDTKENQIKRQKIMQNINDKFLHLQFNNKSITIDNQHDFEVNSNNQTEDQKGIRQYKSKLDQQNISLNTYLQKIYQNNDLKKFSVYALRQLQFEQIIKCNDEWIYEYLNILARSRVLERLEFVIPLFQRLLQGQFQLGNIFAAMSLQQMEELQKVYDSIINNLDFITSYYGKRFSSTKFYDQDASIQEQILRQIDEWQKNLPKQFQFTSLILINYLNLNNAQRKYDLKLFLQYVQMPLKHFVGFNSSVRDSLTENKLLFSPLSIPINYDEIIYQHIEYFITQNMEQEQLENYFEEHYLRKTKALLYLQQGKEVPNINSILTQREIQKLQDEKYIEFEEQTKLSQFKHGEQVKIMVSLKNIPQLSIKVFEINTLNYYFQDSSQDFLNLNLKGLIPNNEIVFDFSSDFTPTLKRVEEIEFPEITQKERGLFIIDFYGNGLSSRALIQKGNLQLRQKKIVSSGHCFEILNENLEICCSDQTGIWLDKQFYNIDKQRKEILIPFGNYSQNQKVIIFHEGYANLQQIQIQEESYNFKCTGIVSEESLIIGNQAKILLFPRLYGNQNIISLKLLQNIVILVTIYNEEMNPTIFTFDNIKFEDHKPYEIDIPITKFQQINITITCQIKSMINKNQINTLKDSYSIILQEQFQTEQFNNQYLQHTEDQGYQLYVLGIGGEPKKNVQLKLTFQINHYQQYTEIFQTDENGKIELGQLENVLVVTSQPIGCKSINQSPRNWILSQVDLQNIPNQIKILAGQKITIPICVESDKIFLYKIEKNQVVEYLSSICVQEQNQLSFTLTEPGQYELQLLVQNQSYKVDIHIYEGYQKQDSDIFISKNKLIIDQQLSNLISLYNVEKVKGEQNTKIVGKISSNSPVTLFVLAETFYTQQDLIIQHMKNILLSQKQEEFEVFQTQFQSQTNTEISDEEQYVESRKKQETFIGNTLEKPQLLLNRQCIRECINEKEQLKDEKKQHALMKKLLQSGNKLGYLQRGECQNIMSIFCKLDFLKYPGKLITLELNGQSIEDQEFCFEIPNFYSQITICAINDYNYALQQISQTFCQLNTRSLEHQTNLNQDKCYTTSRNSQAIRKGESIYINDVTATQIKIIDSLEKVYRELLSLNNNGKNLRDKDLQKWEFLVRWNIKTLEQKHQLYDEFQSDELNLFLFFKDSPYFEVYVLNYIKNKIEKNLVDNFLCQNDAELERYLYIQIFNTLNTIEQVLLLFYFQEIKPNKIQAQNIYTYLQQNYEIVKIDQNHIERLFDTILTSQKAQQQRNNNTNNQNNQFIKQKIVSGVQQLPPPPPPPPPPGCGSLIGSSLGGPPPPPPPGGCPPPKSNQGLAAFYDQILPSESTTIEKAHKELNKKKSNTQNLSKKKSNLQYDSKDDDYYNQLRHQYIQNYKNIEKTKEFGERHSYYYKDNIIPIKINQFFLQLANFSLNQGILSASSFLTSDIIHYTTFSEFVFILSVLDLPFQNIKQNFYSFQEKGMQIIAESNLIYYSKEIQEVDISLRNDILITQLYFDEQNKKQEFLSSQEYLTNHIYGSLIIISNFSNENINAQIFLEIPNGAIPIKSTFYSKSINISCNSLSTERYSYYWYFPKEGTFKIHPASLTIFDKVVAVALPYQFNVVNVKANPNLEVIEDILGTGNKANILTFLETKNIFDEKVFKPTQIAYLYSDKDFYSKVLRIYKLKKFKDSEILKYSVYHADQEGLIEFFAQKHVQDQFNSIKYFKCSLFEINNIKMVEYYPLITKRIHKLKSDEKGILNVELRKQHKDYLQYLIEKPTHSTSDKLGFSYYLLLQERIPEAIQVFSSIQLPLNDGNSELQYDYFQAYFDFYQGYPNFQEARRICEKYLNYPVIYWRNLFYEIANLLTEFDGDEDQKDFGTQNTNLNKQLAIKEETLSCEIQGSKIQITYSNLQHVTIMLYKFNLEILFSIDPFLLNRKKDFSVTKPNHEIVMKLENQKEGEVYKQEIDIPEHLQKDNLHIQVNGVNKKCFLNYQSNGLIINLMENSGQLRVFDLNGQQLSKVYVKVYIKQKTGESYFYKDGYTDLRGRFDYASLSSDENLQDQTFAILISDQQHGTIVKEVKTPSRIGKYQGDIKLVSKLWQSKAENKKENQNLKLTQ</sequence>
<evidence type="ECO:0000313" key="2">
    <source>
        <dbReference type="EMBL" id="CAD8122849.1"/>
    </source>
</evidence>
<reference evidence="2" key="1">
    <citation type="submission" date="2021-01" db="EMBL/GenBank/DDBJ databases">
        <authorList>
            <consortium name="Genoscope - CEA"/>
            <person name="William W."/>
        </authorList>
    </citation>
    <scope>NUCLEOTIDE SEQUENCE</scope>
</reference>